<proteinExistence type="predicted"/>
<reference evidence="2 3" key="1">
    <citation type="submission" date="2015-09" db="EMBL/GenBank/DDBJ databases">
        <title>Host preference determinants of Valsa canker pathogens revealed by comparative genomics.</title>
        <authorList>
            <person name="Yin Z."/>
            <person name="Huang L."/>
        </authorList>
    </citation>
    <scope>NUCLEOTIDE SEQUENCE [LARGE SCALE GENOMIC DNA]</scope>
    <source>
        <strain evidence="2 3">03-1</strain>
    </source>
</reference>
<protein>
    <submittedName>
        <fullName evidence="2">Uncharacterized protein</fullName>
    </submittedName>
</protein>
<sequence length="567" mass="64720">MVTSTKVKSSFDSVSKDNQALAAEIIHDFVPNRQNTTLTLSRGNDHNEPDETQLKSLLKRLYVSIVDFGQYRGSAATSDTKILATWESFFNPIETLAQIKPHGHMMAARMILYLTSAFTESHQLPRTYPMSKSSSRPIALRCNFLTALDDALLSHLTQIWSQSNKREVFAWVFSEYAVHDCRGDRLCHDHESVLTHEALHEQRRSDRFKAACVTRPDDLTPENGVRRRWKWTRPKGDSTVYPVHPECRRGVYDDFQKEDRLLMWQDIGSDGPIRGSYYYTLVDEDSVRDHAQGRERHTLRRSRQFVLDARKIAETNLAKDSRRLAESAMTRSKLPVELRLQVLGYLEDIMEHQYLSKLDLAAVYEPFPAISKKCTECHKRGNKAAEKMAKATCPQKTITIWSLPLRMFLKFHQKNSGDWTLCTLSDCIGHHLEASWSFPSQGVGLEDHLNEVLQARCGPGTTIRSIGLGSLDPLALPTEEDDEKRSRRLFSNDRSDIEKQDQQEEDLWIGVNGLVDVMLHGRTLLGVNPSGGIRKTTEPSWMLGRTRQDEQKVRLALKHGPPQCGYC</sequence>
<feature type="region of interest" description="Disordered" evidence="1">
    <location>
        <begin position="474"/>
        <end position="502"/>
    </location>
</feature>
<organism evidence="2 3">
    <name type="scientific">Cytospora schulzeri</name>
    <dbReference type="NCBI Taxonomy" id="448051"/>
    <lineage>
        <taxon>Eukaryota</taxon>
        <taxon>Fungi</taxon>
        <taxon>Dikarya</taxon>
        <taxon>Ascomycota</taxon>
        <taxon>Pezizomycotina</taxon>
        <taxon>Sordariomycetes</taxon>
        <taxon>Sordariomycetidae</taxon>
        <taxon>Diaporthales</taxon>
        <taxon>Cytosporaceae</taxon>
        <taxon>Cytospora</taxon>
    </lineage>
</organism>
<name>A0A423W3V2_9PEZI</name>
<keyword evidence="3" id="KW-1185">Reference proteome</keyword>
<dbReference type="Proteomes" id="UP000283895">
    <property type="component" value="Unassembled WGS sequence"/>
</dbReference>
<dbReference type="EMBL" id="LKEA01000027">
    <property type="protein sequence ID" value="ROV98008.1"/>
    <property type="molecule type" value="Genomic_DNA"/>
</dbReference>
<comment type="caution">
    <text evidence="2">The sequence shown here is derived from an EMBL/GenBank/DDBJ whole genome shotgun (WGS) entry which is preliminary data.</text>
</comment>
<accession>A0A423W3V2</accession>
<gene>
    <name evidence="2" type="ORF">VMCG_06953</name>
</gene>
<feature type="compositionally biased region" description="Basic and acidic residues" evidence="1">
    <location>
        <begin position="490"/>
        <end position="502"/>
    </location>
</feature>
<evidence type="ECO:0000313" key="3">
    <source>
        <dbReference type="Proteomes" id="UP000283895"/>
    </source>
</evidence>
<evidence type="ECO:0000256" key="1">
    <source>
        <dbReference type="SAM" id="MobiDB-lite"/>
    </source>
</evidence>
<evidence type="ECO:0000313" key="2">
    <source>
        <dbReference type="EMBL" id="ROV98008.1"/>
    </source>
</evidence>
<dbReference type="OrthoDB" id="5216135at2759"/>
<dbReference type="AlphaFoldDB" id="A0A423W3V2"/>